<reference evidence="1 2" key="1">
    <citation type="submission" date="2020-04" db="EMBL/GenBank/DDBJ databases">
        <authorList>
            <person name="Hitch T.C.A."/>
            <person name="Wylensek D."/>
            <person name="Clavel T."/>
        </authorList>
    </citation>
    <scope>NUCLEOTIDE SEQUENCE [LARGE SCALE GENOMIC DNA]</scope>
    <source>
        <strain evidence="1 2">COR2-253-APC-1A</strain>
    </source>
</reference>
<organism evidence="1 2">
    <name type="scientific">Victivallis vadensis</name>
    <dbReference type="NCBI Taxonomy" id="172901"/>
    <lineage>
        <taxon>Bacteria</taxon>
        <taxon>Pseudomonadati</taxon>
        <taxon>Lentisphaerota</taxon>
        <taxon>Lentisphaeria</taxon>
        <taxon>Victivallales</taxon>
        <taxon>Victivallaceae</taxon>
        <taxon>Victivallis</taxon>
    </lineage>
</organism>
<sequence>MKEKKEYRMDGRLFASREEIDFYFWCEEAKAAGIVARWSYQPRTFELAPAVKIPEQLKLKTKVRTVERHLLNDCRYTPDFLLLPGERWHLVGKALYGTGGGFWIDVKGTFAGQYNDGVKFSLLQKWTYDKWHVYVNKVVPVHFFEATFVPRRALSGRSGRPRTCYLACRTLAELLNTSPTLL</sequence>
<comment type="caution">
    <text evidence="1">The sequence shown here is derived from an EMBL/GenBank/DDBJ whole genome shotgun (WGS) entry which is preliminary data.</text>
</comment>
<dbReference type="Proteomes" id="UP000576225">
    <property type="component" value="Unassembled WGS sequence"/>
</dbReference>
<evidence type="ECO:0000313" key="1">
    <source>
        <dbReference type="EMBL" id="NMD86270.1"/>
    </source>
</evidence>
<proteinExistence type="predicted"/>
<accession>A0A848AXK1</accession>
<evidence type="ECO:0000313" key="2">
    <source>
        <dbReference type="Proteomes" id="UP000576225"/>
    </source>
</evidence>
<dbReference type="AlphaFoldDB" id="A0A848AXK1"/>
<protein>
    <submittedName>
        <fullName evidence="1">Uncharacterized protein</fullName>
    </submittedName>
</protein>
<dbReference type="RefSeq" id="WP_168962065.1">
    <property type="nucleotide sequence ID" value="NZ_JABAEW010000009.1"/>
</dbReference>
<gene>
    <name evidence="1" type="ORF">HF882_06695</name>
</gene>
<name>A0A848AXK1_9BACT</name>
<dbReference type="EMBL" id="JABAEW010000009">
    <property type="protein sequence ID" value="NMD86270.1"/>
    <property type="molecule type" value="Genomic_DNA"/>
</dbReference>